<dbReference type="FunFam" id="1.20.120.140:FF:000002">
    <property type="entry name" value="Signal recognition particle receptor FtsY"/>
    <property type="match status" value="1"/>
</dbReference>
<comment type="subcellular location">
    <subcellularLocation>
        <location evidence="9">Cell membrane</location>
        <topology evidence="9">Peripheral membrane protein</topology>
        <orientation evidence="9">Cytoplasmic side</orientation>
    </subcellularLocation>
    <subcellularLocation>
        <location evidence="9">Cytoplasm</location>
    </subcellularLocation>
</comment>
<dbReference type="Proteomes" id="UP000295560">
    <property type="component" value="Unassembled WGS sequence"/>
</dbReference>
<gene>
    <name evidence="9" type="primary">ftsY</name>
    <name evidence="13" type="ORF">EV378_1280</name>
</gene>
<comment type="function">
    <text evidence="9">Involved in targeting and insertion of nascent membrane proteins into the cytoplasmic membrane. Acts as a receptor for the complex formed by the signal recognition particle (SRP) and the ribosome-nascent chain (RNC).</text>
</comment>
<keyword evidence="4 9" id="KW-0378">Hydrolase</keyword>
<comment type="similarity">
    <text evidence="9">Belongs to the GTP-binding SRP family. FtsY subfamily.</text>
</comment>
<accession>A0A4R1HVL7</accession>
<dbReference type="SMART" id="SM00962">
    <property type="entry name" value="SRP54"/>
    <property type="match status" value="1"/>
</dbReference>
<dbReference type="AlphaFoldDB" id="A0A4R1HVL7"/>
<comment type="catalytic activity">
    <reaction evidence="8 9">
        <text>GTP + H2O = GDP + phosphate + H(+)</text>
        <dbReference type="Rhea" id="RHEA:19669"/>
        <dbReference type="ChEBI" id="CHEBI:15377"/>
        <dbReference type="ChEBI" id="CHEBI:15378"/>
        <dbReference type="ChEBI" id="CHEBI:37565"/>
        <dbReference type="ChEBI" id="CHEBI:43474"/>
        <dbReference type="ChEBI" id="CHEBI:58189"/>
        <dbReference type="EC" id="3.6.5.4"/>
    </reaction>
</comment>
<dbReference type="EC" id="3.6.5.4" evidence="9"/>
<evidence type="ECO:0000259" key="12">
    <source>
        <dbReference type="PROSITE" id="PS00300"/>
    </source>
</evidence>
<evidence type="ECO:0000256" key="1">
    <source>
        <dbReference type="ARBA" id="ARBA00022475"/>
    </source>
</evidence>
<dbReference type="InterPro" id="IPR003593">
    <property type="entry name" value="AAA+_ATPase"/>
</dbReference>
<keyword evidence="11" id="KW-0812">Transmembrane</keyword>
<dbReference type="GO" id="GO:0005047">
    <property type="term" value="F:signal recognition particle binding"/>
    <property type="evidence" value="ECO:0007669"/>
    <property type="project" value="TreeGrafter"/>
</dbReference>
<evidence type="ECO:0000256" key="9">
    <source>
        <dbReference type="HAMAP-Rule" id="MF_00920"/>
    </source>
</evidence>
<evidence type="ECO:0000256" key="8">
    <source>
        <dbReference type="ARBA" id="ARBA00048027"/>
    </source>
</evidence>
<keyword evidence="7 9" id="KW-0675">Receptor</keyword>
<dbReference type="SMART" id="SM00382">
    <property type="entry name" value="AAA"/>
    <property type="match status" value="1"/>
</dbReference>
<comment type="subunit">
    <text evidence="9">Part of the signal recognition particle protein translocation system, which is composed of SRP and FtsY.</text>
</comment>
<keyword evidence="3 9" id="KW-0547">Nucleotide-binding</keyword>
<keyword evidence="6 9" id="KW-0472">Membrane</keyword>
<keyword evidence="14" id="KW-1185">Reference proteome</keyword>
<dbReference type="GO" id="GO:0005737">
    <property type="term" value="C:cytoplasm"/>
    <property type="evidence" value="ECO:0007669"/>
    <property type="project" value="UniProtKB-SubCell"/>
</dbReference>
<name>A0A4R1HVL7_PSEEN</name>
<feature type="domain" description="SRP54-type proteins GTP-binding" evidence="12">
    <location>
        <begin position="679"/>
        <end position="692"/>
    </location>
</feature>
<dbReference type="InterPro" id="IPR000897">
    <property type="entry name" value="SRP54_GTPase_dom"/>
</dbReference>
<evidence type="ECO:0000256" key="3">
    <source>
        <dbReference type="ARBA" id="ARBA00022741"/>
    </source>
</evidence>
<dbReference type="InterPro" id="IPR004390">
    <property type="entry name" value="SR_rcpt_FtsY"/>
</dbReference>
<organism evidence="13 14">
    <name type="scientific">Pseudonocardia endophytica</name>
    <dbReference type="NCBI Taxonomy" id="401976"/>
    <lineage>
        <taxon>Bacteria</taxon>
        <taxon>Bacillati</taxon>
        <taxon>Actinomycetota</taxon>
        <taxon>Actinomycetes</taxon>
        <taxon>Pseudonocardiales</taxon>
        <taxon>Pseudonocardiaceae</taxon>
        <taxon>Pseudonocardia</taxon>
    </lineage>
</organism>
<dbReference type="InterPro" id="IPR036225">
    <property type="entry name" value="SRP/SRP_N"/>
</dbReference>
<dbReference type="SUPFAM" id="SSF52540">
    <property type="entry name" value="P-loop containing nucleoside triphosphate hydrolases"/>
    <property type="match status" value="1"/>
</dbReference>
<dbReference type="InterPro" id="IPR027417">
    <property type="entry name" value="P-loop_NTPase"/>
</dbReference>
<feature type="compositionally biased region" description="Low complexity" evidence="10">
    <location>
        <begin position="114"/>
        <end position="150"/>
    </location>
</feature>
<feature type="compositionally biased region" description="Low complexity" evidence="10">
    <location>
        <begin position="160"/>
        <end position="180"/>
    </location>
</feature>
<evidence type="ECO:0000256" key="10">
    <source>
        <dbReference type="SAM" id="MobiDB-lite"/>
    </source>
</evidence>
<reference evidence="13 14" key="1">
    <citation type="submission" date="2019-03" db="EMBL/GenBank/DDBJ databases">
        <title>Sequencing the genomes of 1000 actinobacteria strains.</title>
        <authorList>
            <person name="Klenk H.-P."/>
        </authorList>
    </citation>
    <scope>NUCLEOTIDE SEQUENCE [LARGE SCALE GENOMIC DNA]</scope>
    <source>
        <strain evidence="13 14">DSM 44969</strain>
    </source>
</reference>
<keyword evidence="5 9" id="KW-0342">GTP-binding</keyword>
<evidence type="ECO:0000256" key="2">
    <source>
        <dbReference type="ARBA" id="ARBA00022490"/>
    </source>
</evidence>
<dbReference type="GO" id="GO:0005886">
    <property type="term" value="C:plasma membrane"/>
    <property type="evidence" value="ECO:0007669"/>
    <property type="project" value="UniProtKB-SubCell"/>
</dbReference>
<dbReference type="GO" id="GO:0006614">
    <property type="term" value="P:SRP-dependent cotranslational protein targeting to membrane"/>
    <property type="evidence" value="ECO:0007669"/>
    <property type="project" value="InterPro"/>
</dbReference>
<protein>
    <recommendedName>
        <fullName evidence="9">Signal recognition particle receptor FtsY</fullName>
        <shortName evidence="9">SRP receptor</shortName>
        <ecNumber evidence="9">3.6.5.4</ecNumber>
    </recommendedName>
</protein>
<dbReference type="InterPro" id="IPR013822">
    <property type="entry name" value="Signal_recog_particl_SRP54_hlx"/>
</dbReference>
<dbReference type="Pfam" id="PF02881">
    <property type="entry name" value="SRP54_N"/>
    <property type="match status" value="1"/>
</dbReference>
<evidence type="ECO:0000256" key="4">
    <source>
        <dbReference type="ARBA" id="ARBA00022801"/>
    </source>
</evidence>
<feature type="binding site" evidence="9">
    <location>
        <begin position="596"/>
        <end position="600"/>
    </location>
    <ligand>
        <name>GTP</name>
        <dbReference type="ChEBI" id="CHEBI:37565"/>
    </ligand>
</feature>
<dbReference type="PANTHER" id="PTHR43134:SF1">
    <property type="entry name" value="SIGNAL RECOGNITION PARTICLE RECEPTOR SUBUNIT ALPHA"/>
    <property type="match status" value="1"/>
</dbReference>
<dbReference type="PROSITE" id="PS00300">
    <property type="entry name" value="SRP54"/>
    <property type="match status" value="1"/>
</dbReference>
<evidence type="ECO:0000256" key="11">
    <source>
        <dbReference type="SAM" id="Phobius"/>
    </source>
</evidence>
<dbReference type="NCBIfam" id="TIGR00064">
    <property type="entry name" value="ftsY"/>
    <property type="match status" value="1"/>
</dbReference>
<dbReference type="SUPFAM" id="SSF47364">
    <property type="entry name" value="Domain of the SRP/SRP receptor G-proteins"/>
    <property type="match status" value="1"/>
</dbReference>
<evidence type="ECO:0000256" key="7">
    <source>
        <dbReference type="ARBA" id="ARBA00023170"/>
    </source>
</evidence>
<evidence type="ECO:0000256" key="6">
    <source>
        <dbReference type="ARBA" id="ARBA00023136"/>
    </source>
</evidence>
<comment type="caution">
    <text evidence="13">The sequence shown here is derived from an EMBL/GenBank/DDBJ whole genome shotgun (WGS) entry which is preliminary data.</text>
</comment>
<feature type="binding site" evidence="9">
    <location>
        <begin position="658"/>
        <end position="661"/>
    </location>
    <ligand>
        <name>GTP</name>
        <dbReference type="ChEBI" id="CHEBI:37565"/>
    </ligand>
</feature>
<dbReference type="GO" id="GO:0003924">
    <property type="term" value="F:GTPase activity"/>
    <property type="evidence" value="ECO:0007669"/>
    <property type="project" value="UniProtKB-UniRule"/>
</dbReference>
<feature type="compositionally biased region" description="Low complexity" evidence="10">
    <location>
        <begin position="276"/>
        <end position="392"/>
    </location>
</feature>
<feature type="transmembrane region" description="Helical" evidence="11">
    <location>
        <begin position="6"/>
        <end position="28"/>
    </location>
</feature>
<feature type="compositionally biased region" description="Gly residues" evidence="10">
    <location>
        <begin position="181"/>
        <end position="196"/>
    </location>
</feature>
<feature type="binding site" evidence="9">
    <location>
        <begin position="514"/>
        <end position="521"/>
    </location>
    <ligand>
        <name>GTP</name>
        <dbReference type="ChEBI" id="CHEBI:37565"/>
    </ligand>
</feature>
<evidence type="ECO:0000256" key="5">
    <source>
        <dbReference type="ARBA" id="ARBA00023134"/>
    </source>
</evidence>
<dbReference type="EMBL" id="SMFZ01000001">
    <property type="protein sequence ID" value="TCK25471.1"/>
    <property type="molecule type" value="Genomic_DNA"/>
</dbReference>
<keyword evidence="1 9" id="KW-1003">Cell membrane</keyword>
<dbReference type="Gene3D" id="1.20.120.140">
    <property type="entry name" value="Signal recognition particle SRP54, nucleotide-binding domain"/>
    <property type="match status" value="1"/>
</dbReference>
<dbReference type="SMART" id="SM00963">
    <property type="entry name" value="SRP54_N"/>
    <property type="match status" value="1"/>
</dbReference>
<sequence length="706" mass="69704">MSTETLWIVVAVVVAVLLIAVVVGLVVARKRRISLREDEELETTEKEPPKGGSYKAGGGFNFSSGTATAPERPRDGGTGASDTATDERRTGAGGAAVAGAAGAAAAGAALAGGAATKDAGGPATTDAGGGASTDAGGAATEDAGGPATTDAGRHAATDDAGTATESPSGTATGTGPAATGAGPGSPGTATDGGAGSGAAVDDSETAYDVRTPPGGTPIAGGATEARTPPGGIHVIDAPTPPRGTPVAGPGQSRVIDTAEASKDPSTARLDTRALGTTATDPPTVATPTTVAPTDAPTASTAAPEAPTTRTPEAPTAPTARPDAPTASTAAPEAPTTPTARPDGATTTASPGAPTTPTPAVGGAAAAPEAPTTPTATPGSPETATDTVTAPVAPGSPTEEIEPAEGRLGKLRGRLSRSRSGLGQSLLGLLGAGQMDEESWEDVEATLLQADLGPEMTEEITTRLREQLAARAVRTAEQARAVLHDVLTEALDTRQDRSVRALPHDGRPAVLLVVGVNGTGKTTTTGKLARVLVAGGHTVTLGAADTFRAAAAEQLVTWGERSGAGVVRGPEGSDPASVAFDAVKRGTEDGVDAVLLDTAGRLHTKTGLMDELGKVKRVVEKQARVDEVLLVLDATTGQNGLTQARVFGEVVDVTGIALTKLDGTAKGGIVFRVQRELGVPVKLVGLGEGADDLAPFEPSAFVDALLN</sequence>
<evidence type="ECO:0000313" key="14">
    <source>
        <dbReference type="Proteomes" id="UP000295560"/>
    </source>
</evidence>
<proteinExistence type="inferred from homology"/>
<keyword evidence="11" id="KW-1133">Transmembrane helix</keyword>
<keyword evidence="2 9" id="KW-0963">Cytoplasm</keyword>
<dbReference type="Gene3D" id="3.40.50.300">
    <property type="entry name" value="P-loop containing nucleotide triphosphate hydrolases"/>
    <property type="match status" value="1"/>
</dbReference>
<dbReference type="Pfam" id="PF00448">
    <property type="entry name" value="SRP54"/>
    <property type="match status" value="1"/>
</dbReference>
<dbReference type="PANTHER" id="PTHR43134">
    <property type="entry name" value="SIGNAL RECOGNITION PARTICLE RECEPTOR SUBUNIT ALPHA"/>
    <property type="match status" value="1"/>
</dbReference>
<dbReference type="FunFam" id="3.40.50.300:FF:000053">
    <property type="entry name" value="Signal recognition particle receptor FtsY"/>
    <property type="match status" value="1"/>
</dbReference>
<dbReference type="GO" id="GO:0005525">
    <property type="term" value="F:GTP binding"/>
    <property type="evidence" value="ECO:0007669"/>
    <property type="project" value="UniProtKB-UniRule"/>
</dbReference>
<feature type="region of interest" description="Disordered" evidence="10">
    <location>
        <begin position="114"/>
        <end position="419"/>
    </location>
</feature>
<evidence type="ECO:0000313" key="13">
    <source>
        <dbReference type="EMBL" id="TCK25471.1"/>
    </source>
</evidence>
<dbReference type="InterPro" id="IPR042101">
    <property type="entry name" value="SRP54_N_sf"/>
</dbReference>
<feature type="region of interest" description="Disordered" evidence="10">
    <location>
        <begin position="39"/>
        <end position="93"/>
    </location>
</feature>
<dbReference type="HAMAP" id="MF_00920">
    <property type="entry name" value="FtsY"/>
    <property type="match status" value="1"/>
</dbReference>